<feature type="non-terminal residue" evidence="2">
    <location>
        <position position="1"/>
    </location>
</feature>
<gene>
    <name evidence="2" type="ORF">M9458_018216</name>
</gene>
<evidence type="ECO:0000313" key="2">
    <source>
        <dbReference type="EMBL" id="KAL0186546.1"/>
    </source>
</evidence>
<evidence type="ECO:0000313" key="3">
    <source>
        <dbReference type="Proteomes" id="UP001529510"/>
    </source>
</evidence>
<accession>A0ABD0QKH3</accession>
<sequence>NRRTKWRKKSATEPSSTQASRGESGGDGSENEVEDEEYNKPLDPDTDDEKIRQLLRKHRRAFSVL</sequence>
<keyword evidence="3" id="KW-1185">Reference proteome</keyword>
<evidence type="ECO:0000256" key="1">
    <source>
        <dbReference type="SAM" id="MobiDB-lite"/>
    </source>
</evidence>
<feature type="region of interest" description="Disordered" evidence="1">
    <location>
        <begin position="1"/>
        <end position="49"/>
    </location>
</feature>
<protein>
    <submittedName>
        <fullName evidence="2">Uncharacterized protein</fullName>
    </submittedName>
</protein>
<feature type="compositionally biased region" description="Polar residues" evidence="1">
    <location>
        <begin position="12"/>
        <end position="21"/>
    </location>
</feature>
<reference evidence="2 3" key="1">
    <citation type="submission" date="2024-05" db="EMBL/GenBank/DDBJ databases">
        <title>Genome sequencing and assembly of Indian major carp, Cirrhinus mrigala (Hamilton, 1822).</title>
        <authorList>
            <person name="Mohindra V."/>
            <person name="Chowdhury L.M."/>
            <person name="Lal K."/>
            <person name="Jena J.K."/>
        </authorList>
    </citation>
    <scope>NUCLEOTIDE SEQUENCE [LARGE SCALE GENOMIC DNA]</scope>
    <source>
        <strain evidence="2">CM1030</strain>
        <tissue evidence="2">Blood</tissue>
    </source>
</reference>
<feature type="non-terminal residue" evidence="2">
    <location>
        <position position="65"/>
    </location>
</feature>
<dbReference type="AlphaFoldDB" id="A0ABD0QKH3"/>
<proteinExistence type="predicted"/>
<comment type="caution">
    <text evidence="2">The sequence shown here is derived from an EMBL/GenBank/DDBJ whole genome shotgun (WGS) entry which is preliminary data.</text>
</comment>
<dbReference type="Proteomes" id="UP001529510">
    <property type="component" value="Unassembled WGS sequence"/>
</dbReference>
<organism evidence="2 3">
    <name type="scientific">Cirrhinus mrigala</name>
    <name type="common">Mrigala</name>
    <dbReference type="NCBI Taxonomy" id="683832"/>
    <lineage>
        <taxon>Eukaryota</taxon>
        <taxon>Metazoa</taxon>
        <taxon>Chordata</taxon>
        <taxon>Craniata</taxon>
        <taxon>Vertebrata</taxon>
        <taxon>Euteleostomi</taxon>
        <taxon>Actinopterygii</taxon>
        <taxon>Neopterygii</taxon>
        <taxon>Teleostei</taxon>
        <taxon>Ostariophysi</taxon>
        <taxon>Cypriniformes</taxon>
        <taxon>Cyprinidae</taxon>
        <taxon>Labeoninae</taxon>
        <taxon>Labeonini</taxon>
        <taxon>Cirrhinus</taxon>
    </lineage>
</organism>
<dbReference type="EMBL" id="JAMKFB020000008">
    <property type="protein sequence ID" value="KAL0186546.1"/>
    <property type="molecule type" value="Genomic_DNA"/>
</dbReference>
<name>A0ABD0QKH3_CIRMR</name>